<protein>
    <recommendedName>
        <fullName evidence="4">2-amino-4-hydroxy-6-hydroxymethyldihydropteridine pyrophosphokinase</fullName>
        <ecNumber evidence="3">2.7.6.3</ecNumber>
    </recommendedName>
    <alternativeName>
        <fullName evidence="11">6-hydroxymethyl-7,8-dihydropterin pyrophosphokinase</fullName>
    </alternativeName>
    <alternativeName>
        <fullName evidence="12">7,8-dihydro-6-hydroxymethylpterin-pyrophosphokinase</fullName>
    </alternativeName>
</protein>
<dbReference type="PANTHER" id="PTHR43071:SF1">
    <property type="entry name" value="2-AMINO-4-HYDROXY-6-HYDROXYMETHYLDIHYDROPTERIDINE PYROPHOSPHOKINASE"/>
    <property type="match status" value="1"/>
</dbReference>
<evidence type="ECO:0000256" key="4">
    <source>
        <dbReference type="ARBA" id="ARBA00016218"/>
    </source>
</evidence>
<dbReference type="EC" id="2.7.6.3" evidence="3"/>
<dbReference type="GO" id="GO:0003848">
    <property type="term" value="F:2-amino-4-hydroxy-6-hydroxymethyldihydropteridine diphosphokinase activity"/>
    <property type="evidence" value="ECO:0007669"/>
    <property type="project" value="UniProtKB-EC"/>
</dbReference>
<reference evidence="14" key="1">
    <citation type="submission" date="2021-08" db="EMBL/GenBank/DDBJ databases">
        <title>Comparative analyses of Brucepasteria parasyntrophica and Teretinema zuelzerae.</title>
        <authorList>
            <person name="Song Y."/>
            <person name="Brune A."/>
        </authorList>
    </citation>
    <scope>NUCLEOTIDE SEQUENCE</scope>
    <source>
        <strain evidence="14">DSM 1903</strain>
    </source>
</reference>
<evidence type="ECO:0000256" key="8">
    <source>
        <dbReference type="ARBA" id="ARBA00022840"/>
    </source>
</evidence>
<organism evidence="14 15">
    <name type="scientific">Teretinema zuelzerae</name>
    <dbReference type="NCBI Taxonomy" id="156"/>
    <lineage>
        <taxon>Bacteria</taxon>
        <taxon>Pseudomonadati</taxon>
        <taxon>Spirochaetota</taxon>
        <taxon>Spirochaetia</taxon>
        <taxon>Spirochaetales</taxon>
        <taxon>Treponemataceae</taxon>
        <taxon>Teretinema</taxon>
    </lineage>
</organism>
<name>A0AAE3EIA7_9SPIR</name>
<proteinExistence type="inferred from homology"/>
<dbReference type="InterPro" id="IPR000550">
    <property type="entry name" value="Hppk"/>
</dbReference>
<dbReference type="SUPFAM" id="SSF55083">
    <property type="entry name" value="6-hydroxymethyl-7,8-dihydropterin pyrophosphokinase, HPPK"/>
    <property type="match status" value="1"/>
</dbReference>
<evidence type="ECO:0000256" key="11">
    <source>
        <dbReference type="ARBA" id="ARBA00029766"/>
    </source>
</evidence>
<evidence type="ECO:0000256" key="6">
    <source>
        <dbReference type="ARBA" id="ARBA00022741"/>
    </source>
</evidence>
<keyword evidence="15" id="KW-1185">Reference proteome</keyword>
<evidence type="ECO:0000256" key="12">
    <source>
        <dbReference type="ARBA" id="ARBA00033413"/>
    </source>
</evidence>
<keyword evidence="5 14" id="KW-0808">Transferase</keyword>
<evidence type="ECO:0000256" key="3">
    <source>
        <dbReference type="ARBA" id="ARBA00013253"/>
    </source>
</evidence>
<dbReference type="Gene3D" id="3.30.70.560">
    <property type="entry name" value="7,8-Dihydro-6-hydroxymethylpterin-pyrophosphokinase HPPK"/>
    <property type="match status" value="1"/>
</dbReference>
<evidence type="ECO:0000313" key="14">
    <source>
        <dbReference type="EMBL" id="MCD1654750.1"/>
    </source>
</evidence>
<dbReference type="GO" id="GO:0005524">
    <property type="term" value="F:ATP binding"/>
    <property type="evidence" value="ECO:0007669"/>
    <property type="project" value="UniProtKB-KW"/>
</dbReference>
<sequence length="165" mass="18588">MTQVVLGLGSNCGESVSYFRHAVESLEKEIHQMKMSSIYKTKPMEYLQQDDFYNMVIAGMYSGTAEHLLDAVLDIENVNLRDRSSEIRYGPRTLDIDVELFGNSVIDTPRLQVPHPRMKNRQFVLIPLLEILPQLSDPLTGRLFQDICAALPDQGVLKAGTLYGS</sequence>
<comment type="similarity">
    <text evidence="2">Belongs to the HPPK family.</text>
</comment>
<keyword evidence="8" id="KW-0067">ATP-binding</keyword>
<dbReference type="CDD" id="cd00483">
    <property type="entry name" value="HPPK"/>
    <property type="match status" value="1"/>
</dbReference>
<dbReference type="Proteomes" id="UP001198163">
    <property type="component" value="Unassembled WGS sequence"/>
</dbReference>
<dbReference type="NCBIfam" id="TIGR01498">
    <property type="entry name" value="folK"/>
    <property type="match status" value="1"/>
</dbReference>
<evidence type="ECO:0000256" key="1">
    <source>
        <dbReference type="ARBA" id="ARBA00005051"/>
    </source>
</evidence>
<dbReference type="Pfam" id="PF01288">
    <property type="entry name" value="HPPK"/>
    <property type="match status" value="1"/>
</dbReference>
<comment type="function">
    <text evidence="10">Catalyzes the transfer of pyrophosphate from adenosine triphosphate (ATP) to 6-hydroxymethyl-7,8-dihydropterin, an enzymatic step in folate biosynthesis pathway.</text>
</comment>
<evidence type="ECO:0000259" key="13">
    <source>
        <dbReference type="Pfam" id="PF01288"/>
    </source>
</evidence>
<evidence type="ECO:0000256" key="7">
    <source>
        <dbReference type="ARBA" id="ARBA00022777"/>
    </source>
</evidence>
<evidence type="ECO:0000256" key="2">
    <source>
        <dbReference type="ARBA" id="ARBA00005810"/>
    </source>
</evidence>
<feature type="domain" description="7,8-dihydro-6-hydroxymethylpterin-pyrophosphokinase" evidence="13">
    <location>
        <begin position="5"/>
        <end position="133"/>
    </location>
</feature>
<keyword evidence="6" id="KW-0547">Nucleotide-binding</keyword>
<keyword evidence="7" id="KW-0418">Kinase</keyword>
<comment type="caution">
    <text evidence="14">The sequence shown here is derived from an EMBL/GenBank/DDBJ whole genome shotgun (WGS) entry which is preliminary data.</text>
</comment>
<evidence type="ECO:0000256" key="5">
    <source>
        <dbReference type="ARBA" id="ARBA00022679"/>
    </source>
</evidence>
<evidence type="ECO:0000313" key="15">
    <source>
        <dbReference type="Proteomes" id="UP001198163"/>
    </source>
</evidence>
<dbReference type="EMBL" id="JAINWA010000003">
    <property type="protein sequence ID" value="MCD1654750.1"/>
    <property type="molecule type" value="Genomic_DNA"/>
</dbReference>
<keyword evidence="9" id="KW-0289">Folate biosynthesis</keyword>
<dbReference type="GO" id="GO:0016301">
    <property type="term" value="F:kinase activity"/>
    <property type="evidence" value="ECO:0007669"/>
    <property type="project" value="UniProtKB-KW"/>
</dbReference>
<comment type="pathway">
    <text evidence="1">Cofactor biosynthesis; tetrahydrofolate biosynthesis; 2-amino-4-hydroxy-6-hydroxymethyl-7,8-dihydropteridine diphosphate from 7,8-dihydroneopterin triphosphate: step 4/4.</text>
</comment>
<evidence type="ECO:0000256" key="10">
    <source>
        <dbReference type="ARBA" id="ARBA00029409"/>
    </source>
</evidence>
<accession>A0AAE3EIA7</accession>
<dbReference type="RefSeq" id="WP_230755269.1">
    <property type="nucleotide sequence ID" value="NZ_JAINWA010000003.1"/>
</dbReference>
<dbReference type="PANTHER" id="PTHR43071">
    <property type="entry name" value="2-AMINO-4-HYDROXY-6-HYDROXYMETHYLDIHYDROPTERIDINE PYROPHOSPHOKINASE"/>
    <property type="match status" value="1"/>
</dbReference>
<gene>
    <name evidence="14" type="primary">folK</name>
    <name evidence="14" type="ORF">K7J14_08545</name>
</gene>
<evidence type="ECO:0000256" key="9">
    <source>
        <dbReference type="ARBA" id="ARBA00022909"/>
    </source>
</evidence>
<dbReference type="GO" id="GO:0046656">
    <property type="term" value="P:folic acid biosynthetic process"/>
    <property type="evidence" value="ECO:0007669"/>
    <property type="project" value="UniProtKB-KW"/>
</dbReference>
<dbReference type="InterPro" id="IPR035907">
    <property type="entry name" value="Hppk_sf"/>
</dbReference>
<dbReference type="AlphaFoldDB" id="A0AAE3EIA7"/>